<dbReference type="Pfam" id="PF03466">
    <property type="entry name" value="LysR_substrate"/>
    <property type="match status" value="1"/>
</dbReference>
<organism evidence="6 7">
    <name type="scientific">Pelagibacterium halotolerans (strain DSM 22347 / JCM 15775 / CGMCC 1.7692 / B2)</name>
    <dbReference type="NCBI Taxonomy" id="1082931"/>
    <lineage>
        <taxon>Bacteria</taxon>
        <taxon>Pseudomonadati</taxon>
        <taxon>Pseudomonadota</taxon>
        <taxon>Alphaproteobacteria</taxon>
        <taxon>Hyphomicrobiales</taxon>
        <taxon>Devosiaceae</taxon>
        <taxon>Pelagibacterium</taxon>
    </lineage>
</organism>
<comment type="similarity">
    <text evidence="1">Belongs to the LysR transcriptional regulatory family.</text>
</comment>
<dbReference type="Gene3D" id="1.10.10.10">
    <property type="entry name" value="Winged helix-like DNA-binding domain superfamily/Winged helix DNA-binding domain"/>
    <property type="match status" value="1"/>
</dbReference>
<keyword evidence="7" id="KW-1185">Reference proteome</keyword>
<feature type="domain" description="HTH lysR-type" evidence="5">
    <location>
        <begin position="1"/>
        <end position="60"/>
    </location>
</feature>
<name>G4RCE5_PELHB</name>
<dbReference type="InterPro" id="IPR036390">
    <property type="entry name" value="WH_DNA-bd_sf"/>
</dbReference>
<dbReference type="Proteomes" id="UP000008850">
    <property type="component" value="Chromosome"/>
</dbReference>
<keyword evidence="3" id="KW-0238">DNA-binding</keyword>
<proteinExistence type="inferred from homology"/>
<keyword evidence="2" id="KW-0805">Transcription regulation</keyword>
<dbReference type="Gene3D" id="3.40.190.290">
    <property type="match status" value="1"/>
</dbReference>
<accession>G4RCE5</accession>
<dbReference type="GO" id="GO:0005829">
    <property type="term" value="C:cytosol"/>
    <property type="evidence" value="ECO:0007669"/>
    <property type="project" value="TreeGrafter"/>
</dbReference>
<dbReference type="EMBL" id="CP003075">
    <property type="protein sequence ID" value="AEQ53739.1"/>
    <property type="molecule type" value="Genomic_DNA"/>
</dbReference>
<evidence type="ECO:0000256" key="1">
    <source>
        <dbReference type="ARBA" id="ARBA00009437"/>
    </source>
</evidence>
<evidence type="ECO:0000256" key="2">
    <source>
        <dbReference type="ARBA" id="ARBA00023015"/>
    </source>
</evidence>
<evidence type="ECO:0000259" key="5">
    <source>
        <dbReference type="PROSITE" id="PS50931"/>
    </source>
</evidence>
<dbReference type="InterPro" id="IPR050950">
    <property type="entry name" value="HTH-type_LysR_regulators"/>
</dbReference>
<evidence type="ECO:0000313" key="7">
    <source>
        <dbReference type="Proteomes" id="UP000008850"/>
    </source>
</evidence>
<dbReference type="PRINTS" id="PR00039">
    <property type="entry name" value="HTHLYSR"/>
</dbReference>
<dbReference type="AlphaFoldDB" id="G4RCE5"/>
<gene>
    <name evidence="6" type="ordered locus">KKY_3757</name>
</gene>
<dbReference type="InterPro" id="IPR036388">
    <property type="entry name" value="WH-like_DNA-bd_sf"/>
</dbReference>
<dbReference type="FunFam" id="1.10.10.10:FF:000001">
    <property type="entry name" value="LysR family transcriptional regulator"/>
    <property type="match status" value="1"/>
</dbReference>
<dbReference type="SUPFAM" id="SSF53850">
    <property type="entry name" value="Periplasmic binding protein-like II"/>
    <property type="match status" value="1"/>
</dbReference>
<dbReference type="PROSITE" id="PS50931">
    <property type="entry name" value="HTH_LYSR"/>
    <property type="match status" value="1"/>
</dbReference>
<dbReference type="Pfam" id="PF00126">
    <property type="entry name" value="HTH_1"/>
    <property type="match status" value="1"/>
</dbReference>
<dbReference type="STRING" id="1082931.KKY_3757"/>
<evidence type="ECO:0000256" key="4">
    <source>
        <dbReference type="ARBA" id="ARBA00023163"/>
    </source>
</evidence>
<evidence type="ECO:0000256" key="3">
    <source>
        <dbReference type="ARBA" id="ARBA00023125"/>
    </source>
</evidence>
<evidence type="ECO:0000313" key="6">
    <source>
        <dbReference type="EMBL" id="AEQ53739.1"/>
    </source>
</evidence>
<dbReference type="InterPro" id="IPR000847">
    <property type="entry name" value="LysR_HTH_N"/>
</dbReference>
<dbReference type="PANTHER" id="PTHR30419">
    <property type="entry name" value="HTH-TYPE TRANSCRIPTIONAL REGULATOR YBHD"/>
    <property type="match status" value="1"/>
</dbReference>
<dbReference type="KEGG" id="phl:KKY_3757"/>
<dbReference type="SUPFAM" id="SSF46785">
    <property type="entry name" value="Winged helix' DNA-binding domain"/>
    <property type="match status" value="1"/>
</dbReference>
<reference evidence="6 7" key="1">
    <citation type="journal article" date="2012" name="J. Bacteriol.">
        <title>Complete genome sequence of Pelagibacterium halotolerans B2T.</title>
        <authorList>
            <person name="Huo Y.Y."/>
            <person name="Cheng H."/>
            <person name="Han X.F."/>
            <person name="Jiang X.W."/>
            <person name="Sun C."/>
            <person name="Zhang X.Q."/>
            <person name="Zhu X.F."/>
            <person name="Liu Y.F."/>
            <person name="Li P.F."/>
            <person name="Ni P.X."/>
            <person name="Wu M."/>
        </authorList>
    </citation>
    <scope>NUCLEOTIDE SEQUENCE [LARGE SCALE GENOMIC DNA]</scope>
    <source>
        <strain evidence="7">DSM 22347 / JCM 15775 / CGMCC 1.7692 / B2</strain>
    </source>
</reference>
<dbReference type="PANTHER" id="PTHR30419:SF8">
    <property type="entry name" value="NITROGEN ASSIMILATION TRANSCRIPTIONAL ACTIVATOR-RELATED"/>
    <property type="match status" value="1"/>
</dbReference>
<dbReference type="HOGENOM" id="CLU_039613_6_4_5"/>
<dbReference type="GO" id="GO:0003677">
    <property type="term" value="F:DNA binding"/>
    <property type="evidence" value="ECO:0007669"/>
    <property type="project" value="UniProtKB-KW"/>
</dbReference>
<keyword evidence="4" id="KW-0804">Transcription</keyword>
<dbReference type="GO" id="GO:0003700">
    <property type="term" value="F:DNA-binding transcription factor activity"/>
    <property type="evidence" value="ECO:0007669"/>
    <property type="project" value="InterPro"/>
</dbReference>
<sequence>MRVDYLGLEAFVAVAELGSFSRAAQRLSLTQTALSHRIRKIEDDLGTRLLIRTSREVSLTMAGQALLPQVRGKLETLAELYGTIRDSGREAMRKVVFASVPTIAGYYLAGLMRTFSEANEGLNIILLDQPAAAVVSTVQRGEAEFGITITGATPWDVETEYLCTEPYVLLVNRHHRLAGRRTVRREDLLGEPLVRIRTQSTNRQLIEESLGSVSRQLDWRFEVQNAATAMNLVAAGTAITVLPRLTMYQAPHELVGLAFEDVDLSRAVVAVTRRGVPLSGAAETLLALIRNRLSDVDTSQA</sequence>
<protein>
    <submittedName>
        <fullName evidence="6">Transcriptional regulator</fullName>
    </submittedName>
</protein>
<dbReference type="RefSeq" id="WP_014132883.1">
    <property type="nucleotide sequence ID" value="NC_016078.1"/>
</dbReference>
<dbReference type="InterPro" id="IPR005119">
    <property type="entry name" value="LysR_subst-bd"/>
</dbReference>
<dbReference type="eggNOG" id="COG0583">
    <property type="taxonomic scope" value="Bacteria"/>
</dbReference>